<protein>
    <submittedName>
        <fullName evidence="2">Putative orfan</fullName>
    </submittedName>
</protein>
<name>A0A6N1NPB2_9VIRU</name>
<sequence>MVKYWLVFSADTSNHINSPRSSNVYYSNLVICNTKEEAIDIYTKANDIECDDDEEYDAIEMKPLTADSVKNNKTRNSIKKTKVSIKKTKVSIKKTKVVEDSDNSNEEDSDNSNEEDSDNSNEEDSDNSNEEDSDNSNEEDSDNSNEEEYLSDDDTHNDILVFVMFEIDYNLDSDMNGKYFVQVNGNEDQIEKFKKINKNGDVKFNDKQYTWLELKKLREMKDLWAYDGSNDNVERLILKGKLTVPGKNKALDKNDLIEWWKKHLKSPKWPQWTNIVEEVIDLAK</sequence>
<dbReference type="RefSeq" id="YP_010782399.1">
    <property type="nucleotide sequence ID" value="NC_075039.1"/>
</dbReference>
<dbReference type="KEGG" id="vg:80519163"/>
<dbReference type="EMBL" id="KY523104">
    <property type="protein sequence ID" value="QKU35720.1"/>
    <property type="molecule type" value="Genomic_DNA"/>
</dbReference>
<dbReference type="GeneID" id="80519163"/>
<proteinExistence type="predicted"/>
<evidence type="ECO:0000313" key="2">
    <source>
        <dbReference type="EMBL" id="QKU35720.1"/>
    </source>
</evidence>
<reference evidence="2" key="1">
    <citation type="submission" date="2017-01" db="EMBL/GenBank/DDBJ databases">
        <authorList>
            <person name="Assis F.L."/>
            <person name="Abrahao J.S."/>
            <person name="Silva L."/>
            <person name="Khalil J.B."/>
            <person name="Rodrigues R."/>
            <person name="Silva L.S."/>
            <person name="Arantes T."/>
            <person name="Boratto P."/>
            <person name="Andrade M."/>
            <person name="Kroon E.G."/>
            <person name="Ribeiro B."/>
            <person name="Bergier I."/>
            <person name="Seligmann H."/>
            <person name="Ghigo E."/>
            <person name="Colson P."/>
            <person name="Levasseur A."/>
            <person name="Raoult D."/>
            <person name="Scola B.L."/>
        </authorList>
    </citation>
    <scope>NUCLEOTIDE SEQUENCE</scope>
    <source>
        <strain evidence="2">Soda lake</strain>
    </source>
</reference>
<feature type="region of interest" description="Disordered" evidence="1">
    <location>
        <begin position="94"/>
        <end position="153"/>
    </location>
</feature>
<organism evidence="2">
    <name type="scientific">Tupanvirus soda lake</name>
    <dbReference type="NCBI Taxonomy" id="2126985"/>
    <lineage>
        <taxon>Viruses</taxon>
        <taxon>Varidnaviria</taxon>
        <taxon>Bamfordvirae</taxon>
        <taxon>Nucleocytoviricota</taxon>
        <taxon>Megaviricetes</taxon>
        <taxon>Imitervirales</taxon>
        <taxon>Mimiviridae</taxon>
        <taxon>Megamimivirinae</taxon>
        <taxon>Tupanvirus</taxon>
        <taxon>Tupanvirus salinum</taxon>
    </lineage>
</organism>
<evidence type="ECO:0000256" key="1">
    <source>
        <dbReference type="SAM" id="MobiDB-lite"/>
    </source>
</evidence>
<accession>A0A6N1NPB2</accession>
<feature type="compositionally biased region" description="Acidic residues" evidence="1">
    <location>
        <begin position="100"/>
        <end position="152"/>
    </location>
</feature>
<reference evidence="2" key="2">
    <citation type="journal article" date="2018" name="Nat. Commun.">
        <title>Tailed giant Tupanvirus possesses the most complete translational apparatus of the known virosphere.</title>
        <authorList>
            <person name="Abrahao J."/>
            <person name="Silva L."/>
            <person name="Silva L.S."/>
            <person name="Khalil J.Y.B."/>
            <person name="Rodrigues R."/>
            <person name="Arantes T."/>
            <person name="Assis F."/>
            <person name="Boratto P."/>
            <person name="Andrade M."/>
            <person name="Kroon E.G."/>
            <person name="Ribeiro B."/>
            <person name="Bergier I."/>
            <person name="Seligmann H."/>
            <person name="Ghigo E."/>
            <person name="Colson P."/>
            <person name="Levasseur A."/>
            <person name="Kroemer G."/>
            <person name="Raoult D."/>
            <person name="La Scola B."/>
        </authorList>
    </citation>
    <scope>NUCLEOTIDE SEQUENCE [LARGE SCALE GENOMIC DNA]</scope>
    <source>
        <strain evidence="2">Soda lake</strain>
    </source>
</reference>